<reference evidence="1" key="2">
    <citation type="submission" date="2025-09" db="UniProtKB">
        <authorList>
            <consortium name="Ensembl"/>
        </authorList>
    </citation>
    <scope>IDENTIFICATION</scope>
</reference>
<sequence length="72" mass="7509">MQWKNGGVQKPVPYPGAGSCSSLVACGDVRCGESEGGDDSCPANFCEKQHDGSTPHGLIQLYISAKDLGPEK</sequence>
<reference evidence="1" key="1">
    <citation type="submission" date="2025-08" db="UniProtKB">
        <authorList>
            <consortium name="Ensembl"/>
        </authorList>
    </citation>
    <scope>IDENTIFICATION</scope>
</reference>
<dbReference type="Ensembl" id="ENSPSTT00000020930.1">
    <property type="protein sequence ID" value="ENSPSTP00000019962.1"/>
    <property type="gene ID" value="ENSPSTG00000014461.1"/>
</dbReference>
<evidence type="ECO:0000313" key="1">
    <source>
        <dbReference type="Ensembl" id="ENSPSTP00000019962.1"/>
    </source>
</evidence>
<accession>A0A8C9FTB4</accession>
<organism evidence="1 2">
    <name type="scientific">Pavo cristatus</name>
    <name type="common">Indian peafowl</name>
    <name type="synonym">Blue peafowl</name>
    <dbReference type="NCBI Taxonomy" id="9049"/>
    <lineage>
        <taxon>Eukaryota</taxon>
        <taxon>Metazoa</taxon>
        <taxon>Chordata</taxon>
        <taxon>Craniata</taxon>
        <taxon>Vertebrata</taxon>
        <taxon>Euteleostomi</taxon>
        <taxon>Archelosauria</taxon>
        <taxon>Archosauria</taxon>
        <taxon>Dinosauria</taxon>
        <taxon>Saurischia</taxon>
        <taxon>Theropoda</taxon>
        <taxon>Coelurosauria</taxon>
        <taxon>Aves</taxon>
        <taxon>Neognathae</taxon>
        <taxon>Galloanserae</taxon>
        <taxon>Galliformes</taxon>
        <taxon>Phasianidae</taxon>
        <taxon>Phasianinae</taxon>
        <taxon>Pavo</taxon>
    </lineage>
</organism>
<protein>
    <submittedName>
        <fullName evidence="1">Uncharacterized protein</fullName>
    </submittedName>
</protein>
<name>A0A8C9FTB4_PAVCR</name>
<evidence type="ECO:0000313" key="2">
    <source>
        <dbReference type="Proteomes" id="UP000694428"/>
    </source>
</evidence>
<dbReference type="PROSITE" id="PS51257">
    <property type="entry name" value="PROKAR_LIPOPROTEIN"/>
    <property type="match status" value="1"/>
</dbReference>
<dbReference type="AlphaFoldDB" id="A0A8C9FTB4"/>
<proteinExistence type="predicted"/>
<keyword evidence="2" id="KW-1185">Reference proteome</keyword>
<dbReference type="Proteomes" id="UP000694428">
    <property type="component" value="Unplaced"/>
</dbReference>